<evidence type="ECO:0000256" key="2">
    <source>
        <dbReference type="ARBA" id="ARBA00002933"/>
    </source>
</evidence>
<dbReference type="InterPro" id="IPR023170">
    <property type="entry name" value="HhH_base_excis_C"/>
</dbReference>
<evidence type="ECO:0000256" key="7">
    <source>
        <dbReference type="ARBA" id="ARBA00022723"/>
    </source>
</evidence>
<dbReference type="GO" id="GO:0000701">
    <property type="term" value="F:purine-specific mismatch base pair DNA N-glycosylase activity"/>
    <property type="evidence" value="ECO:0007669"/>
    <property type="project" value="UniProtKB-EC"/>
</dbReference>
<dbReference type="NCBIfam" id="TIGR01084">
    <property type="entry name" value="mutY"/>
    <property type="match status" value="1"/>
</dbReference>
<gene>
    <name evidence="16" type="ORF">Ga0061079_11350</name>
</gene>
<dbReference type="PROSITE" id="PS00764">
    <property type="entry name" value="ENDONUCLEASE_III_1"/>
    <property type="match status" value="1"/>
</dbReference>
<dbReference type="Gene3D" id="1.10.340.30">
    <property type="entry name" value="Hypothetical protein, domain 2"/>
    <property type="match status" value="1"/>
</dbReference>
<comment type="catalytic activity">
    <reaction evidence="1 14">
        <text>Hydrolyzes free adenine bases from 7,8-dihydro-8-oxoguanine:adenine mismatched double-stranded DNA, leaving an apurinic site.</text>
        <dbReference type="EC" id="3.2.2.31"/>
    </reaction>
</comment>
<dbReference type="EC" id="3.2.2.31" evidence="4 14"/>
<name>A0A0X3ARG9_9FLAO</name>
<dbReference type="InterPro" id="IPR029119">
    <property type="entry name" value="MutY_C"/>
</dbReference>
<dbReference type="CDD" id="cd03431">
    <property type="entry name" value="NUDIX_DNA_Glycosylase_C-MutY"/>
    <property type="match status" value="1"/>
</dbReference>
<evidence type="ECO:0000256" key="11">
    <source>
        <dbReference type="ARBA" id="ARBA00023014"/>
    </source>
</evidence>
<accession>A0A0X3ARG9</accession>
<dbReference type="EMBL" id="FCOR01000013">
    <property type="protein sequence ID" value="CVK16976.1"/>
    <property type="molecule type" value="Genomic_DNA"/>
</dbReference>
<evidence type="ECO:0000256" key="5">
    <source>
        <dbReference type="ARBA" id="ARBA00022023"/>
    </source>
</evidence>
<dbReference type="GO" id="GO:0046872">
    <property type="term" value="F:metal ion binding"/>
    <property type="evidence" value="ECO:0007669"/>
    <property type="project" value="UniProtKB-UniRule"/>
</dbReference>
<comment type="function">
    <text evidence="2">Adenine glycosylase active on G-A mispairs. MutY also corrects error-prone DNA synthesis past GO lesions which are due to the oxidatively damaged form of guanine: 7,8-dihydro-8-oxoguanine (8-oxo-dGTP).</text>
</comment>
<evidence type="ECO:0000256" key="6">
    <source>
        <dbReference type="ARBA" id="ARBA00022485"/>
    </source>
</evidence>
<dbReference type="SMART" id="SM00525">
    <property type="entry name" value="FES"/>
    <property type="match status" value="1"/>
</dbReference>
<dbReference type="AlphaFoldDB" id="A0A0X3ARG9"/>
<comment type="similarity">
    <text evidence="3 14">Belongs to the Nth/MutY family.</text>
</comment>
<keyword evidence="12" id="KW-0234">DNA repair</keyword>
<dbReference type="GO" id="GO:0034039">
    <property type="term" value="F:8-oxo-7,8-dihydroguanine DNA N-glycosylase activity"/>
    <property type="evidence" value="ECO:0007669"/>
    <property type="project" value="TreeGrafter"/>
</dbReference>
<dbReference type="GO" id="GO:0035485">
    <property type="term" value="F:adenine/guanine mispair binding"/>
    <property type="evidence" value="ECO:0007669"/>
    <property type="project" value="TreeGrafter"/>
</dbReference>
<dbReference type="Gene3D" id="1.10.1670.10">
    <property type="entry name" value="Helix-hairpin-Helix base-excision DNA repair enzymes (C-terminal)"/>
    <property type="match status" value="1"/>
</dbReference>
<organism evidence="16 17">
    <name type="scientific">Apibacter mensalis</name>
    <dbReference type="NCBI Taxonomy" id="1586267"/>
    <lineage>
        <taxon>Bacteria</taxon>
        <taxon>Pseudomonadati</taxon>
        <taxon>Bacteroidota</taxon>
        <taxon>Flavobacteriia</taxon>
        <taxon>Flavobacteriales</taxon>
        <taxon>Weeksellaceae</taxon>
        <taxon>Apibacter</taxon>
    </lineage>
</organism>
<evidence type="ECO:0000256" key="10">
    <source>
        <dbReference type="ARBA" id="ARBA00023004"/>
    </source>
</evidence>
<keyword evidence="13 14" id="KW-0326">Glycosidase</keyword>
<dbReference type="Proteomes" id="UP000182761">
    <property type="component" value="Unassembled WGS sequence"/>
</dbReference>
<keyword evidence="17" id="KW-1185">Reference proteome</keyword>
<evidence type="ECO:0000313" key="17">
    <source>
        <dbReference type="Proteomes" id="UP000182761"/>
    </source>
</evidence>
<dbReference type="PANTHER" id="PTHR42944:SF1">
    <property type="entry name" value="ADENINE DNA GLYCOSYLASE"/>
    <property type="match status" value="1"/>
</dbReference>
<evidence type="ECO:0000256" key="1">
    <source>
        <dbReference type="ARBA" id="ARBA00000843"/>
    </source>
</evidence>
<evidence type="ECO:0000256" key="9">
    <source>
        <dbReference type="ARBA" id="ARBA00022801"/>
    </source>
</evidence>
<dbReference type="FunFam" id="1.10.340.30:FF:000002">
    <property type="entry name" value="Adenine DNA glycosylase"/>
    <property type="match status" value="1"/>
</dbReference>
<dbReference type="Pfam" id="PF14815">
    <property type="entry name" value="NUDIX_4"/>
    <property type="match status" value="1"/>
</dbReference>
<dbReference type="InterPro" id="IPR015797">
    <property type="entry name" value="NUDIX_hydrolase-like_dom_sf"/>
</dbReference>
<evidence type="ECO:0000313" key="16">
    <source>
        <dbReference type="EMBL" id="CVK16976.1"/>
    </source>
</evidence>
<evidence type="ECO:0000256" key="4">
    <source>
        <dbReference type="ARBA" id="ARBA00012045"/>
    </source>
</evidence>
<evidence type="ECO:0000259" key="15">
    <source>
        <dbReference type="SMART" id="SM00478"/>
    </source>
</evidence>
<dbReference type="InterPro" id="IPR004035">
    <property type="entry name" value="Endouclease-III_FeS-bd_BS"/>
</dbReference>
<keyword evidence="7" id="KW-0479">Metal-binding</keyword>
<dbReference type="CDD" id="cd00056">
    <property type="entry name" value="ENDO3c"/>
    <property type="match status" value="1"/>
</dbReference>
<dbReference type="SUPFAM" id="SSF55811">
    <property type="entry name" value="Nudix"/>
    <property type="match status" value="1"/>
</dbReference>
<evidence type="ECO:0000256" key="13">
    <source>
        <dbReference type="ARBA" id="ARBA00023295"/>
    </source>
</evidence>
<dbReference type="InterPro" id="IPR003265">
    <property type="entry name" value="HhH-GPD_domain"/>
</dbReference>
<evidence type="ECO:0000256" key="12">
    <source>
        <dbReference type="ARBA" id="ARBA00023204"/>
    </source>
</evidence>
<dbReference type="InterPro" id="IPR003651">
    <property type="entry name" value="Endonuclease3_FeS-loop_motif"/>
</dbReference>
<reference evidence="16 17" key="1">
    <citation type="submission" date="2016-01" db="EMBL/GenBank/DDBJ databases">
        <authorList>
            <person name="McClelland M."/>
            <person name="Jain A."/>
            <person name="Saraogi P."/>
            <person name="Mendelson R."/>
            <person name="Westerman R."/>
            <person name="SanMiguel P."/>
            <person name="Csonka L."/>
        </authorList>
    </citation>
    <scope>NUCLEOTIDE SEQUENCE [LARGE SCALE GENOMIC DNA]</scope>
    <source>
        <strain evidence="16 17">R-53146</strain>
    </source>
</reference>
<dbReference type="RefSeq" id="WP_055426152.1">
    <property type="nucleotide sequence ID" value="NZ_FCOR01000013.1"/>
</dbReference>
<keyword evidence="8 14" id="KW-0227">DNA damage</keyword>
<dbReference type="STRING" id="1586267.GCA_001418685_01844"/>
<protein>
    <recommendedName>
        <fullName evidence="5 14">Adenine DNA glycosylase</fullName>
        <ecNumber evidence="4 14">3.2.2.31</ecNumber>
    </recommendedName>
</protein>
<evidence type="ECO:0000256" key="3">
    <source>
        <dbReference type="ARBA" id="ARBA00008343"/>
    </source>
</evidence>
<dbReference type="GO" id="GO:0006298">
    <property type="term" value="P:mismatch repair"/>
    <property type="evidence" value="ECO:0007669"/>
    <property type="project" value="TreeGrafter"/>
</dbReference>
<keyword evidence="10 14" id="KW-0408">Iron</keyword>
<dbReference type="PANTHER" id="PTHR42944">
    <property type="entry name" value="ADENINE DNA GLYCOSYLASE"/>
    <property type="match status" value="1"/>
</dbReference>
<evidence type="ECO:0000256" key="8">
    <source>
        <dbReference type="ARBA" id="ARBA00022763"/>
    </source>
</evidence>
<dbReference type="GO" id="GO:0051539">
    <property type="term" value="F:4 iron, 4 sulfur cluster binding"/>
    <property type="evidence" value="ECO:0007669"/>
    <property type="project" value="UniProtKB-UniRule"/>
</dbReference>
<keyword evidence="6" id="KW-0004">4Fe-4S</keyword>
<dbReference type="InterPro" id="IPR005760">
    <property type="entry name" value="A/G_AdeGlyc_MutY"/>
</dbReference>
<dbReference type="SMART" id="SM00478">
    <property type="entry name" value="ENDO3c"/>
    <property type="match status" value="1"/>
</dbReference>
<feature type="domain" description="HhH-GPD" evidence="15">
    <location>
        <begin position="35"/>
        <end position="185"/>
    </location>
</feature>
<keyword evidence="11" id="KW-0411">Iron-sulfur</keyword>
<dbReference type="GO" id="GO:0032357">
    <property type="term" value="F:oxidized purine DNA binding"/>
    <property type="evidence" value="ECO:0007669"/>
    <property type="project" value="TreeGrafter"/>
</dbReference>
<dbReference type="OrthoDB" id="9802365at2"/>
<dbReference type="Pfam" id="PF00633">
    <property type="entry name" value="HHH"/>
    <property type="match status" value="1"/>
</dbReference>
<dbReference type="GO" id="GO:0006284">
    <property type="term" value="P:base-excision repair"/>
    <property type="evidence" value="ECO:0007669"/>
    <property type="project" value="UniProtKB-UniRule"/>
</dbReference>
<dbReference type="Pfam" id="PF00730">
    <property type="entry name" value="HhH-GPD"/>
    <property type="match status" value="1"/>
</dbReference>
<dbReference type="InterPro" id="IPR000445">
    <property type="entry name" value="HhH_motif"/>
</dbReference>
<evidence type="ECO:0000256" key="14">
    <source>
        <dbReference type="RuleBase" id="RU365096"/>
    </source>
</evidence>
<dbReference type="InterPro" id="IPR011257">
    <property type="entry name" value="DNA_glycosylase"/>
</dbReference>
<proteinExistence type="inferred from homology"/>
<comment type="cofactor">
    <cofactor evidence="14">
        <name>[4Fe-4S] cluster</name>
        <dbReference type="ChEBI" id="CHEBI:49883"/>
    </cofactor>
    <text evidence="14">Binds 1 [4Fe-4S] cluster.</text>
</comment>
<dbReference type="SUPFAM" id="SSF48150">
    <property type="entry name" value="DNA-glycosylase"/>
    <property type="match status" value="1"/>
</dbReference>
<sequence length="330" mass="38921">MNFISLLQKWYKNNKRLLPWRETRSPYNIWISEIIFQQTRINQGYEYYLNFIKRFPSIEILANATEDEVLISWQGLGYYSRAHNLHFTAKYISSKLNGIFPTSYDEIVKLKGIGKYTAAAIASISFNQKIPAIDGNAFRVYTRIFSSEKDISKSSTFKYFFDLIKPLMPENPGDFNQAVMDFGSLVCTPLNPKCNQCIIQDECLAYKNNLQNVLPIKSSFIKIKEEKIHYVYLFYKNLTLIKKRNNNSIWKGLYEFPLYDNNFKNFSILYNHQIKHKLSHRLLTITISEIEINKDDFYQVANKINAIILNKNNLKRYAFPKPVENFLFYN</sequence>
<keyword evidence="9" id="KW-0378">Hydrolase</keyword>
<dbReference type="InterPro" id="IPR044298">
    <property type="entry name" value="MIG/MutY"/>
</dbReference>